<reference evidence="1" key="1">
    <citation type="journal article" date="2014" name="Int. J. Syst. Evol. Microbiol.">
        <title>Complete genome sequence of Corynebacterium casei LMG S-19264T (=DSM 44701T), isolated from a smear-ripened cheese.</title>
        <authorList>
            <consortium name="US DOE Joint Genome Institute (JGI-PGF)"/>
            <person name="Walter F."/>
            <person name="Albersmeier A."/>
            <person name="Kalinowski J."/>
            <person name="Ruckert C."/>
        </authorList>
    </citation>
    <scope>NUCLEOTIDE SEQUENCE</scope>
    <source>
        <strain evidence="1">CGMCC 1.15447</strain>
    </source>
</reference>
<evidence type="ECO:0000313" key="2">
    <source>
        <dbReference type="Proteomes" id="UP000648801"/>
    </source>
</evidence>
<evidence type="ECO:0000313" key="1">
    <source>
        <dbReference type="EMBL" id="GGA61619.1"/>
    </source>
</evidence>
<gene>
    <name evidence="1" type="ORF">GCM10011507_11430</name>
</gene>
<dbReference type="AlphaFoldDB" id="A0A916W2H3"/>
<sequence length="123" mass="13601">MSNPLGFIRTQLHRHTVHKLIEQAHAWPTATGEVNHWQVTAADESELTGATPNQIEARFHFSVNGEYYGGYFRSVAMGVHQSETLAKGAPTVKVRYDPTSPDTNIVLPEDNAENLPFRISTGA</sequence>
<dbReference type="RefSeq" id="WP_188758297.1">
    <property type="nucleotide sequence ID" value="NZ_BMJB01000001.1"/>
</dbReference>
<organism evidence="1 2">
    <name type="scientific">Edaphobacter acidisoli</name>
    <dbReference type="NCBI Taxonomy" id="2040573"/>
    <lineage>
        <taxon>Bacteria</taxon>
        <taxon>Pseudomonadati</taxon>
        <taxon>Acidobacteriota</taxon>
        <taxon>Terriglobia</taxon>
        <taxon>Terriglobales</taxon>
        <taxon>Acidobacteriaceae</taxon>
        <taxon>Edaphobacter</taxon>
    </lineage>
</organism>
<comment type="caution">
    <text evidence="1">The sequence shown here is derived from an EMBL/GenBank/DDBJ whole genome shotgun (WGS) entry which is preliminary data.</text>
</comment>
<proteinExistence type="predicted"/>
<accession>A0A916W2H3</accession>
<reference evidence="1" key="2">
    <citation type="submission" date="2020-09" db="EMBL/GenBank/DDBJ databases">
        <authorList>
            <person name="Sun Q."/>
            <person name="Zhou Y."/>
        </authorList>
    </citation>
    <scope>NUCLEOTIDE SEQUENCE</scope>
    <source>
        <strain evidence="1">CGMCC 1.15447</strain>
    </source>
</reference>
<keyword evidence="2" id="KW-1185">Reference proteome</keyword>
<protein>
    <submittedName>
        <fullName evidence="1">Uncharacterized protein</fullName>
    </submittedName>
</protein>
<name>A0A916W2H3_9BACT</name>
<dbReference type="EMBL" id="BMJB01000001">
    <property type="protein sequence ID" value="GGA61619.1"/>
    <property type="molecule type" value="Genomic_DNA"/>
</dbReference>
<dbReference type="Proteomes" id="UP000648801">
    <property type="component" value="Unassembled WGS sequence"/>
</dbReference>